<sequence>MSWVSTKIYSYYRKSRLQLFCYALTDVEPKYEWKLNGGPLPPNVAIEYHLVSSTLFIDNAGPENEGLYSCEQNSIKMFTHLIFKTLLLNITVHPPIKKVQADFKQPAEFQCRLAGYEEESEAVFLWSFQPDSASLPGPLPDDVILQSTGQYIKIWNPQVSHSGKYLCSVLGRTSHGQLIVQALGESLRS</sequence>
<evidence type="ECO:0000259" key="1">
    <source>
        <dbReference type="PROSITE" id="PS50835"/>
    </source>
</evidence>
<feature type="domain" description="Ig-like" evidence="1">
    <location>
        <begin position="15"/>
        <end position="70"/>
    </location>
</feature>
<organism evidence="2 3">
    <name type="scientific">Protopolystoma xenopodis</name>
    <dbReference type="NCBI Taxonomy" id="117903"/>
    <lineage>
        <taxon>Eukaryota</taxon>
        <taxon>Metazoa</taxon>
        <taxon>Spiralia</taxon>
        <taxon>Lophotrochozoa</taxon>
        <taxon>Platyhelminthes</taxon>
        <taxon>Monogenea</taxon>
        <taxon>Polyopisthocotylea</taxon>
        <taxon>Polystomatidea</taxon>
        <taxon>Polystomatidae</taxon>
        <taxon>Protopolystoma</taxon>
    </lineage>
</organism>
<dbReference type="SUPFAM" id="SSF48726">
    <property type="entry name" value="Immunoglobulin"/>
    <property type="match status" value="2"/>
</dbReference>
<accession>A0A3S5B9C4</accession>
<dbReference type="InterPro" id="IPR003599">
    <property type="entry name" value="Ig_sub"/>
</dbReference>
<dbReference type="Gene3D" id="2.60.40.10">
    <property type="entry name" value="Immunoglobulins"/>
    <property type="match status" value="2"/>
</dbReference>
<evidence type="ECO:0000313" key="3">
    <source>
        <dbReference type="Proteomes" id="UP000784294"/>
    </source>
</evidence>
<reference evidence="2" key="1">
    <citation type="submission" date="2018-11" db="EMBL/GenBank/DDBJ databases">
        <authorList>
            <consortium name="Pathogen Informatics"/>
        </authorList>
    </citation>
    <scope>NUCLEOTIDE SEQUENCE</scope>
</reference>
<dbReference type="Pfam" id="PF07679">
    <property type="entry name" value="I-set"/>
    <property type="match status" value="1"/>
</dbReference>
<feature type="domain" description="Ig-like" evidence="1">
    <location>
        <begin position="94"/>
        <end position="169"/>
    </location>
</feature>
<dbReference type="SMART" id="SM00409">
    <property type="entry name" value="IG"/>
    <property type="match status" value="2"/>
</dbReference>
<comment type="caution">
    <text evidence="2">The sequence shown here is derived from an EMBL/GenBank/DDBJ whole genome shotgun (WGS) entry which is preliminary data.</text>
</comment>
<proteinExistence type="predicted"/>
<gene>
    <name evidence="2" type="ORF">PXEA_LOCUS30992</name>
</gene>
<dbReference type="EMBL" id="CAAALY010255327">
    <property type="protein sequence ID" value="VEL37552.1"/>
    <property type="molecule type" value="Genomic_DNA"/>
</dbReference>
<dbReference type="InterPro" id="IPR013783">
    <property type="entry name" value="Ig-like_fold"/>
</dbReference>
<dbReference type="InterPro" id="IPR013098">
    <property type="entry name" value="Ig_I-set"/>
</dbReference>
<name>A0A3S5B9C4_9PLAT</name>
<dbReference type="PROSITE" id="PS50835">
    <property type="entry name" value="IG_LIKE"/>
    <property type="match status" value="2"/>
</dbReference>
<dbReference type="Proteomes" id="UP000784294">
    <property type="component" value="Unassembled WGS sequence"/>
</dbReference>
<protein>
    <recommendedName>
        <fullName evidence="1">Ig-like domain-containing protein</fullName>
    </recommendedName>
</protein>
<dbReference type="InterPro" id="IPR007110">
    <property type="entry name" value="Ig-like_dom"/>
</dbReference>
<dbReference type="InterPro" id="IPR036179">
    <property type="entry name" value="Ig-like_dom_sf"/>
</dbReference>
<keyword evidence="3" id="KW-1185">Reference proteome</keyword>
<dbReference type="AlphaFoldDB" id="A0A3S5B9C4"/>
<dbReference type="CDD" id="cd00096">
    <property type="entry name" value="Ig"/>
    <property type="match status" value="1"/>
</dbReference>
<evidence type="ECO:0000313" key="2">
    <source>
        <dbReference type="EMBL" id="VEL37552.1"/>
    </source>
</evidence>